<dbReference type="Proteomes" id="UP000215914">
    <property type="component" value="Unassembled WGS sequence"/>
</dbReference>
<dbReference type="AlphaFoldDB" id="A0A9K3H6F7"/>
<organism evidence="2 3">
    <name type="scientific">Helianthus annuus</name>
    <name type="common">Common sunflower</name>
    <dbReference type="NCBI Taxonomy" id="4232"/>
    <lineage>
        <taxon>Eukaryota</taxon>
        <taxon>Viridiplantae</taxon>
        <taxon>Streptophyta</taxon>
        <taxon>Embryophyta</taxon>
        <taxon>Tracheophyta</taxon>
        <taxon>Spermatophyta</taxon>
        <taxon>Magnoliopsida</taxon>
        <taxon>eudicotyledons</taxon>
        <taxon>Gunneridae</taxon>
        <taxon>Pentapetalae</taxon>
        <taxon>asterids</taxon>
        <taxon>campanulids</taxon>
        <taxon>Asterales</taxon>
        <taxon>Asteraceae</taxon>
        <taxon>Asteroideae</taxon>
        <taxon>Heliantheae alliance</taxon>
        <taxon>Heliantheae</taxon>
        <taxon>Helianthus</taxon>
    </lineage>
</organism>
<reference evidence="2" key="1">
    <citation type="journal article" date="2017" name="Nature">
        <title>The sunflower genome provides insights into oil metabolism, flowering and Asterid evolution.</title>
        <authorList>
            <person name="Badouin H."/>
            <person name="Gouzy J."/>
            <person name="Grassa C.J."/>
            <person name="Murat F."/>
            <person name="Staton S.E."/>
            <person name="Cottret L."/>
            <person name="Lelandais-Briere C."/>
            <person name="Owens G.L."/>
            <person name="Carrere S."/>
            <person name="Mayjonade B."/>
            <person name="Legrand L."/>
            <person name="Gill N."/>
            <person name="Kane N.C."/>
            <person name="Bowers J.E."/>
            <person name="Hubner S."/>
            <person name="Bellec A."/>
            <person name="Berard A."/>
            <person name="Berges H."/>
            <person name="Blanchet N."/>
            <person name="Boniface M.C."/>
            <person name="Brunel D."/>
            <person name="Catrice O."/>
            <person name="Chaidir N."/>
            <person name="Claudel C."/>
            <person name="Donnadieu C."/>
            <person name="Faraut T."/>
            <person name="Fievet G."/>
            <person name="Helmstetter N."/>
            <person name="King M."/>
            <person name="Knapp S.J."/>
            <person name="Lai Z."/>
            <person name="Le Paslier M.C."/>
            <person name="Lippi Y."/>
            <person name="Lorenzon L."/>
            <person name="Mandel J.R."/>
            <person name="Marage G."/>
            <person name="Marchand G."/>
            <person name="Marquand E."/>
            <person name="Bret-Mestries E."/>
            <person name="Morien E."/>
            <person name="Nambeesan S."/>
            <person name="Nguyen T."/>
            <person name="Pegot-Espagnet P."/>
            <person name="Pouilly N."/>
            <person name="Raftis F."/>
            <person name="Sallet E."/>
            <person name="Schiex T."/>
            <person name="Thomas J."/>
            <person name="Vandecasteele C."/>
            <person name="Vares D."/>
            <person name="Vear F."/>
            <person name="Vautrin S."/>
            <person name="Crespi M."/>
            <person name="Mangin B."/>
            <person name="Burke J.M."/>
            <person name="Salse J."/>
            <person name="Munos S."/>
            <person name="Vincourt P."/>
            <person name="Rieseberg L.H."/>
            <person name="Langlade N.B."/>
        </authorList>
    </citation>
    <scope>NUCLEOTIDE SEQUENCE</scope>
    <source>
        <tissue evidence="2">Leaves</tissue>
    </source>
</reference>
<keyword evidence="3" id="KW-1185">Reference proteome</keyword>
<protein>
    <submittedName>
        <fullName evidence="2">Uncharacterized protein</fullName>
    </submittedName>
</protein>
<dbReference type="Gramene" id="mRNA:HanXRQr2_Chr15g0718591">
    <property type="protein sequence ID" value="CDS:HanXRQr2_Chr15g0718591.1"/>
    <property type="gene ID" value="HanXRQr2_Chr15g0718591"/>
</dbReference>
<evidence type="ECO:0000313" key="1">
    <source>
        <dbReference type="EMBL" id="KAF5753168.1"/>
    </source>
</evidence>
<name>A0A9K3H6F7_HELAN</name>
<geneLocation type="mitochondrion" evidence="1"/>
<comment type="caution">
    <text evidence="2">The sequence shown here is derived from an EMBL/GenBank/DDBJ whole genome shotgun (WGS) entry which is preliminary data.</text>
</comment>
<proteinExistence type="predicted"/>
<reference evidence="2" key="2">
    <citation type="submission" date="2020-06" db="EMBL/GenBank/DDBJ databases">
        <title>Helianthus annuus Genome sequencing and assembly Release 2.</title>
        <authorList>
            <person name="Gouzy J."/>
            <person name="Langlade N."/>
            <person name="Munos S."/>
        </authorList>
    </citation>
    <scope>NUCLEOTIDE SEQUENCE</scope>
    <source>
        <tissue evidence="2">Leaves</tissue>
    </source>
</reference>
<evidence type="ECO:0000313" key="3">
    <source>
        <dbReference type="Proteomes" id="UP000215914"/>
    </source>
</evidence>
<gene>
    <name evidence="2" type="ORF">HanXRQr2_Chr15g0718591</name>
    <name evidence="1" type="ORF">HanXRQr2_MTg0835221</name>
</gene>
<keyword evidence="1" id="KW-0496">Mitochondrion</keyword>
<evidence type="ECO:0000313" key="2">
    <source>
        <dbReference type="EMBL" id="KAF5766704.1"/>
    </source>
</evidence>
<accession>A0A9K3H6F7</accession>
<sequence length="222" mass="25454">MLFYLLCLSIGGISFFIDVLSKVAGFIGVKALSLLFSKMGCSSALAFVIGCAFRALVTTEASPSLAHWMLPGPSHQPHVAEEDYLRDHPVAHRSAPPVGLEVIKPVIEDGQRYDELEGRLNRHLLENSDQISTTAYHDLVDKQHIIEKSIEEELLHDEYSRDRIYTNRYEIRECLFYKKGGVPLKEKTLDLYLKEIQRNPSHSIPYRKIQKKIKSFKIDFFF</sequence>
<dbReference type="EMBL" id="MNCJ02000334">
    <property type="protein sequence ID" value="KAF5753168.1"/>
    <property type="molecule type" value="Genomic_DNA"/>
</dbReference>
<dbReference type="EMBL" id="MNCJ02000330">
    <property type="protein sequence ID" value="KAF5766704.1"/>
    <property type="molecule type" value="Genomic_DNA"/>
</dbReference>